<dbReference type="OrthoDB" id="1308160at2"/>
<dbReference type="InterPro" id="IPR012337">
    <property type="entry name" value="RNaseH-like_sf"/>
</dbReference>
<dbReference type="InterPro" id="IPR002559">
    <property type="entry name" value="Transposase_11"/>
</dbReference>
<evidence type="ECO:0000259" key="1">
    <source>
        <dbReference type="Pfam" id="PF01609"/>
    </source>
</evidence>
<protein>
    <submittedName>
        <fullName evidence="2">Transposase</fullName>
    </submittedName>
</protein>
<feature type="domain" description="Transposase IS4-like" evidence="1">
    <location>
        <begin position="22"/>
        <end position="127"/>
    </location>
</feature>
<comment type="caution">
    <text evidence="2">The sequence shown here is derived from an EMBL/GenBank/DDBJ whole genome shotgun (WGS) entry which is preliminary data.</text>
</comment>
<accession>A0A7K0G5S3</accession>
<dbReference type="EMBL" id="WKKH01000119">
    <property type="protein sequence ID" value="MRX78992.1"/>
    <property type="molecule type" value="Genomic_DNA"/>
</dbReference>
<dbReference type="AlphaFoldDB" id="A0A7K0G5S3"/>
<sequence length="222" mass="26239">FLIRVKTSHGFSAVTSFVGSGKRSIITELSPKQNRSYHDKSYTKESRLKIRLVRVDLPSGEVEVLMSTLLDSKKYPSKMFKDLYFLRWGIETFYDELKNKLKVEHFTGYSENTIRQDFMCAIFISNLQSVMVNDMREELVMQNLEKKYDYKVNNNLSYGFLKNRILELLSESQPLETIFRELQELFLKNTIPIRNNRTNQRNKDKFRARVKPKVTKNQKDAI</sequence>
<dbReference type="GO" id="GO:0004803">
    <property type="term" value="F:transposase activity"/>
    <property type="evidence" value="ECO:0007669"/>
    <property type="project" value="InterPro"/>
</dbReference>
<gene>
    <name evidence="2" type="ORF">GJU39_23310</name>
</gene>
<proteinExistence type="predicted"/>
<name>A0A7K0G5S3_9SPHI</name>
<organism evidence="2 3">
    <name type="scientific">Pedobacter petrophilus</name>
    <dbReference type="NCBI Taxonomy" id="1908241"/>
    <lineage>
        <taxon>Bacteria</taxon>
        <taxon>Pseudomonadati</taxon>
        <taxon>Bacteroidota</taxon>
        <taxon>Sphingobacteriia</taxon>
        <taxon>Sphingobacteriales</taxon>
        <taxon>Sphingobacteriaceae</taxon>
        <taxon>Pedobacter</taxon>
    </lineage>
</organism>
<feature type="non-terminal residue" evidence="2">
    <location>
        <position position="1"/>
    </location>
</feature>
<keyword evidence="3" id="KW-1185">Reference proteome</keyword>
<dbReference type="GO" id="GO:0006313">
    <property type="term" value="P:DNA transposition"/>
    <property type="evidence" value="ECO:0007669"/>
    <property type="project" value="InterPro"/>
</dbReference>
<dbReference type="Proteomes" id="UP000487757">
    <property type="component" value="Unassembled WGS sequence"/>
</dbReference>
<reference evidence="2 3" key="1">
    <citation type="submission" date="2019-11" db="EMBL/GenBank/DDBJ databases">
        <title>Pedobacter petrophilus genome.</title>
        <authorList>
            <person name="Feldbauer M.J."/>
            <person name="Newman J.D."/>
        </authorList>
    </citation>
    <scope>NUCLEOTIDE SEQUENCE [LARGE SCALE GENOMIC DNA]</scope>
    <source>
        <strain evidence="2 3">LMG 29686</strain>
    </source>
</reference>
<dbReference type="RefSeq" id="WP_154283381.1">
    <property type="nucleotide sequence ID" value="NZ_WKKH01000119.1"/>
</dbReference>
<dbReference type="SUPFAM" id="SSF53098">
    <property type="entry name" value="Ribonuclease H-like"/>
    <property type="match status" value="1"/>
</dbReference>
<evidence type="ECO:0000313" key="2">
    <source>
        <dbReference type="EMBL" id="MRX78992.1"/>
    </source>
</evidence>
<evidence type="ECO:0000313" key="3">
    <source>
        <dbReference type="Proteomes" id="UP000487757"/>
    </source>
</evidence>
<dbReference type="Pfam" id="PF01609">
    <property type="entry name" value="DDE_Tnp_1"/>
    <property type="match status" value="1"/>
</dbReference>
<dbReference type="GO" id="GO:0003677">
    <property type="term" value="F:DNA binding"/>
    <property type="evidence" value="ECO:0007669"/>
    <property type="project" value="InterPro"/>
</dbReference>